<dbReference type="EMBL" id="MELK01000035">
    <property type="protein sequence ID" value="OFW57232.1"/>
    <property type="molecule type" value="Genomic_DNA"/>
</dbReference>
<sequence>MEKIPEFNNSEEELEFWREHDVLEFAGLIDFSDFLRFSGNKSIMVALRMEPVVREQTKKIAKNLGKSYQALMREWIYEGLRKSLEEQQDGNSDVEQLARVVKEIKGELDELKRSINSLQSNSKRSKKR</sequence>
<keyword evidence="1" id="KW-0175">Coiled coil</keyword>
<proteinExistence type="predicted"/>
<dbReference type="Proteomes" id="UP000177876">
    <property type="component" value="Unassembled WGS sequence"/>
</dbReference>
<dbReference type="AlphaFoldDB" id="A0A1F2WK66"/>
<accession>A0A1F2WK66</accession>
<evidence type="ECO:0000256" key="1">
    <source>
        <dbReference type="SAM" id="Coils"/>
    </source>
</evidence>
<organism evidence="2 3">
    <name type="scientific">Candidatus Solincola sediminis</name>
    <dbReference type="NCBI Taxonomy" id="1797199"/>
    <lineage>
        <taxon>Bacteria</taxon>
        <taxon>Bacillati</taxon>
        <taxon>Actinomycetota</taxon>
        <taxon>Candidatus Geothermincolia</taxon>
        <taxon>Candidatus Geothermincolales</taxon>
        <taxon>Candidatus Geothermincolaceae</taxon>
        <taxon>Candidatus Solincola</taxon>
    </lineage>
</organism>
<dbReference type="Pfam" id="PF12441">
    <property type="entry name" value="CopG_antitoxin"/>
    <property type="match status" value="1"/>
</dbReference>
<name>A0A1F2WK66_9ACTN</name>
<evidence type="ECO:0000313" key="2">
    <source>
        <dbReference type="EMBL" id="OFW57232.1"/>
    </source>
</evidence>
<dbReference type="InterPro" id="IPR022148">
    <property type="entry name" value="CopG_antitoxin"/>
</dbReference>
<feature type="coiled-coil region" evidence="1">
    <location>
        <begin position="94"/>
        <end position="128"/>
    </location>
</feature>
<reference evidence="2 3" key="1">
    <citation type="journal article" date="2016" name="Nat. Commun.">
        <title>Thousands of microbial genomes shed light on interconnected biogeochemical processes in an aquifer system.</title>
        <authorList>
            <person name="Anantharaman K."/>
            <person name="Brown C.T."/>
            <person name="Hug L.A."/>
            <person name="Sharon I."/>
            <person name="Castelle C.J."/>
            <person name="Probst A.J."/>
            <person name="Thomas B.C."/>
            <person name="Singh A."/>
            <person name="Wilkins M.J."/>
            <person name="Karaoz U."/>
            <person name="Brodie E.L."/>
            <person name="Williams K.H."/>
            <person name="Hubbard S.S."/>
            <person name="Banfield J.F."/>
        </authorList>
    </citation>
    <scope>NUCLEOTIDE SEQUENCE [LARGE SCALE GENOMIC DNA]</scope>
</reference>
<protein>
    <submittedName>
        <fullName evidence="2">Uncharacterized protein</fullName>
    </submittedName>
</protein>
<gene>
    <name evidence="2" type="ORF">A2Y75_07315</name>
</gene>
<comment type="caution">
    <text evidence="2">The sequence shown here is derived from an EMBL/GenBank/DDBJ whole genome shotgun (WGS) entry which is preliminary data.</text>
</comment>
<evidence type="ECO:0000313" key="3">
    <source>
        <dbReference type="Proteomes" id="UP000177876"/>
    </source>
</evidence>